<evidence type="ECO:0000313" key="5">
    <source>
        <dbReference type="EMBL" id="MRS59794.1"/>
    </source>
</evidence>
<keyword evidence="2" id="KW-0680">Restriction system</keyword>
<keyword evidence="3" id="KW-0238">DNA-binding</keyword>
<dbReference type="InterPro" id="IPR000055">
    <property type="entry name" value="Restrct_endonuc_typeI_TRD"/>
</dbReference>
<evidence type="ECO:0000256" key="3">
    <source>
        <dbReference type="ARBA" id="ARBA00023125"/>
    </source>
</evidence>
<proteinExistence type="inferred from homology"/>
<dbReference type="AlphaFoldDB" id="A0A7K0ED12"/>
<dbReference type="GO" id="GO:0009307">
    <property type="term" value="P:DNA restriction-modification system"/>
    <property type="evidence" value="ECO:0007669"/>
    <property type="project" value="UniProtKB-KW"/>
</dbReference>
<evidence type="ECO:0000256" key="1">
    <source>
        <dbReference type="ARBA" id="ARBA00010923"/>
    </source>
</evidence>
<dbReference type="Proteomes" id="UP000441754">
    <property type="component" value="Unassembled WGS sequence"/>
</dbReference>
<feature type="domain" description="Type I restriction modification DNA specificity" evidence="4">
    <location>
        <begin position="215"/>
        <end position="384"/>
    </location>
</feature>
<evidence type="ECO:0000256" key="2">
    <source>
        <dbReference type="ARBA" id="ARBA00022747"/>
    </source>
</evidence>
<dbReference type="OrthoDB" id="667970at2"/>
<dbReference type="InterPro" id="IPR052021">
    <property type="entry name" value="Type-I_RS_S_subunit"/>
</dbReference>
<dbReference type="Gene3D" id="1.10.287.1120">
    <property type="entry name" value="Bipartite methylase S protein"/>
    <property type="match status" value="1"/>
</dbReference>
<dbReference type="GO" id="GO:0003677">
    <property type="term" value="F:DNA binding"/>
    <property type="evidence" value="ECO:0007669"/>
    <property type="project" value="UniProtKB-KW"/>
</dbReference>
<protein>
    <recommendedName>
        <fullName evidence="4">Type I restriction modification DNA specificity domain-containing protein</fullName>
    </recommendedName>
</protein>
<evidence type="ECO:0000313" key="6">
    <source>
        <dbReference type="Proteomes" id="UP000441754"/>
    </source>
</evidence>
<dbReference type="Pfam" id="PF01420">
    <property type="entry name" value="Methylase_S"/>
    <property type="match status" value="2"/>
</dbReference>
<comment type="caution">
    <text evidence="5">The sequence shown here is derived from an EMBL/GenBank/DDBJ whole genome shotgun (WGS) entry which is preliminary data.</text>
</comment>
<organism evidence="5 6">
    <name type="scientific">Larkinella terrae</name>
    <dbReference type="NCBI Taxonomy" id="2025311"/>
    <lineage>
        <taxon>Bacteria</taxon>
        <taxon>Pseudomonadati</taxon>
        <taxon>Bacteroidota</taxon>
        <taxon>Cytophagia</taxon>
        <taxon>Cytophagales</taxon>
        <taxon>Spirosomataceae</taxon>
        <taxon>Larkinella</taxon>
    </lineage>
</organism>
<dbReference type="PANTHER" id="PTHR30408">
    <property type="entry name" value="TYPE-1 RESTRICTION ENZYME ECOKI SPECIFICITY PROTEIN"/>
    <property type="match status" value="1"/>
</dbReference>
<dbReference type="Gene3D" id="3.90.220.20">
    <property type="entry name" value="DNA methylase specificity domains"/>
    <property type="match status" value="2"/>
</dbReference>
<sequence>MIAVQSKVPTLRFPEFEGEWNQHKLEDFLDEYIEKVPAKTEMPVLTSSRTGLRLQRDYFNNRELDNEGEYKVVPKGYMTYRHMSDDATFKFNINNLVDRGAISKEYPVFTTKNLDSFFLQQLLNQGNDFKEFAILQKQGGTRTRLYFKKLKSFITYLPSLPEQQKIVAFLTAIDAKTELIAKKKTLLEQYKKGVMQQIFSQEIRFKDDNGNDFPDWEEKRLGELFTITSSKRVFESEWTKNGVPFYRTREIVQLSETGIVKNELFISVEMFNQYKLKYGVPKKDDLLVTGVGTIGRVYVVKEADHFYFKDGNIIWLKTLNKVNSIFVEQLFKTKIIQKQIENNASITTVGTYTIDFAKKTKLPYPSLPEQLKISNFLTAIDAKINAVDQHLRYIKIYRKALFQQLFV</sequence>
<dbReference type="InterPro" id="IPR044946">
    <property type="entry name" value="Restrct_endonuc_typeI_TRD_sf"/>
</dbReference>
<accession>A0A7K0ED12</accession>
<reference evidence="5 6" key="1">
    <citation type="journal article" date="2018" name="Antonie Van Leeuwenhoek">
        <title>Larkinella terrae sp. nov., isolated from soil on Jeju Island, South Korea.</title>
        <authorList>
            <person name="Ten L.N."/>
            <person name="Jeon J."/>
            <person name="Park S.J."/>
            <person name="Park S."/>
            <person name="Lee S.Y."/>
            <person name="Kim M.K."/>
            <person name="Jung H.Y."/>
        </authorList>
    </citation>
    <scope>NUCLEOTIDE SEQUENCE [LARGE SCALE GENOMIC DNA]</scope>
    <source>
        <strain evidence="5 6">KCTC 52001</strain>
    </source>
</reference>
<keyword evidence="6" id="KW-1185">Reference proteome</keyword>
<dbReference type="EMBL" id="WJXZ01000001">
    <property type="protein sequence ID" value="MRS59794.1"/>
    <property type="molecule type" value="Genomic_DNA"/>
</dbReference>
<dbReference type="PANTHER" id="PTHR30408:SF12">
    <property type="entry name" value="TYPE I RESTRICTION ENZYME MJAVIII SPECIFICITY SUBUNIT"/>
    <property type="match status" value="1"/>
</dbReference>
<comment type="similarity">
    <text evidence="1">Belongs to the type-I restriction system S methylase family.</text>
</comment>
<gene>
    <name evidence="5" type="ORF">GJJ30_00705</name>
</gene>
<dbReference type="RefSeq" id="WP_154172123.1">
    <property type="nucleotide sequence ID" value="NZ_WJXZ01000001.1"/>
</dbReference>
<feature type="domain" description="Type I restriction modification DNA specificity" evidence="4">
    <location>
        <begin position="59"/>
        <end position="189"/>
    </location>
</feature>
<name>A0A7K0ED12_9BACT</name>
<dbReference type="SUPFAM" id="SSF116734">
    <property type="entry name" value="DNA methylase specificity domain"/>
    <property type="match status" value="2"/>
</dbReference>
<evidence type="ECO:0000259" key="4">
    <source>
        <dbReference type="Pfam" id="PF01420"/>
    </source>
</evidence>